<keyword evidence="3" id="KW-1185">Reference proteome</keyword>
<dbReference type="PANTHER" id="PTHR31704:SF55">
    <property type="entry name" value="MYB_SANT-LIKE DNA-BINDING DOMAIN PROTEIN"/>
    <property type="match status" value="1"/>
</dbReference>
<reference evidence="2" key="1">
    <citation type="submission" date="2022-04" db="EMBL/GenBank/DDBJ databases">
        <title>Carnegiea gigantea Genome sequencing and assembly v2.</title>
        <authorList>
            <person name="Copetti D."/>
            <person name="Sanderson M.J."/>
            <person name="Burquez A."/>
            <person name="Wojciechowski M.F."/>
        </authorList>
    </citation>
    <scope>NUCLEOTIDE SEQUENCE</scope>
    <source>
        <strain evidence="2">SGP5-SGP5p</strain>
        <tissue evidence="2">Aerial part</tissue>
    </source>
</reference>
<name>A0A9Q1QQ96_9CARY</name>
<proteinExistence type="predicted"/>
<organism evidence="2 3">
    <name type="scientific">Carnegiea gigantea</name>
    <dbReference type="NCBI Taxonomy" id="171969"/>
    <lineage>
        <taxon>Eukaryota</taxon>
        <taxon>Viridiplantae</taxon>
        <taxon>Streptophyta</taxon>
        <taxon>Embryophyta</taxon>
        <taxon>Tracheophyta</taxon>
        <taxon>Spermatophyta</taxon>
        <taxon>Magnoliopsida</taxon>
        <taxon>eudicotyledons</taxon>
        <taxon>Gunneridae</taxon>
        <taxon>Pentapetalae</taxon>
        <taxon>Caryophyllales</taxon>
        <taxon>Cactineae</taxon>
        <taxon>Cactaceae</taxon>
        <taxon>Cactoideae</taxon>
        <taxon>Echinocereeae</taxon>
        <taxon>Carnegiea</taxon>
    </lineage>
</organism>
<protein>
    <recommendedName>
        <fullName evidence="1">Myb/SANT-like domain-containing protein</fullName>
    </recommendedName>
</protein>
<evidence type="ECO:0000313" key="2">
    <source>
        <dbReference type="EMBL" id="KAJ8450582.1"/>
    </source>
</evidence>
<dbReference type="Proteomes" id="UP001153076">
    <property type="component" value="Unassembled WGS sequence"/>
</dbReference>
<gene>
    <name evidence="2" type="ORF">Cgig2_020219</name>
</gene>
<sequence>MALENNEIKKGGVTKEFFKWCYDEKIVLCDVIIQYIMKNERGQFIKCREIEKEVTQKIGRTCATNCCKHKYDAMRKDWRAWKQLRNIETGLGWNPISGKIEASTECWDKKIKRGHIYGGTYAIGENVYVLTMEPPIINVEEQGEGHESKNHTEGRLGEEENLHVYNLHDNPYFQSVLANEDKFFTDFVKYVSNGNDDNTKATSEDIPSQVNNQLLSTQVASQVRTDKKISRRGQKSVLKTNTMQFKHNRRQSGGICNVRMNKQASSMSTIVMAMQIINRMEDNNILEKGSDFWCYATHMLEDAVKREIFLNMDDDDSRLKWFQYFHRMKDNY</sequence>
<dbReference type="EMBL" id="JAKOGI010000014">
    <property type="protein sequence ID" value="KAJ8450582.1"/>
    <property type="molecule type" value="Genomic_DNA"/>
</dbReference>
<dbReference type="PANTHER" id="PTHR31704">
    <property type="entry name" value="MYB/SANT-LIKE DNA-BINDING DOMAIN PROTEIN-RELATED"/>
    <property type="match status" value="1"/>
</dbReference>
<dbReference type="AlphaFoldDB" id="A0A9Q1QQ96"/>
<comment type="caution">
    <text evidence="2">The sequence shown here is derived from an EMBL/GenBank/DDBJ whole genome shotgun (WGS) entry which is preliminary data.</text>
</comment>
<evidence type="ECO:0000313" key="3">
    <source>
        <dbReference type="Proteomes" id="UP001153076"/>
    </source>
</evidence>
<dbReference type="InterPro" id="IPR024752">
    <property type="entry name" value="Myb/SANT-like_dom"/>
</dbReference>
<evidence type="ECO:0000259" key="1">
    <source>
        <dbReference type="Pfam" id="PF12776"/>
    </source>
</evidence>
<accession>A0A9Q1QQ96</accession>
<dbReference type="OrthoDB" id="4955136at2759"/>
<feature type="domain" description="Myb/SANT-like" evidence="1">
    <location>
        <begin position="20"/>
        <end position="109"/>
    </location>
</feature>
<dbReference type="Pfam" id="PF12776">
    <property type="entry name" value="Myb_DNA-bind_3"/>
    <property type="match status" value="1"/>
</dbReference>